<dbReference type="AlphaFoldDB" id="A0AAD9ZJ35"/>
<evidence type="ECO:0000313" key="3">
    <source>
        <dbReference type="Proteomes" id="UP001281410"/>
    </source>
</evidence>
<evidence type="ECO:0000256" key="1">
    <source>
        <dbReference type="SAM" id="MobiDB-lite"/>
    </source>
</evidence>
<evidence type="ECO:0000313" key="2">
    <source>
        <dbReference type="EMBL" id="KAK3182932.1"/>
    </source>
</evidence>
<dbReference type="AntiFam" id="ANF00275">
    <property type="entry name" value="Spurious translation from rRNA (DUF6467)"/>
</dbReference>
<feature type="region of interest" description="Disordered" evidence="1">
    <location>
        <begin position="32"/>
        <end position="54"/>
    </location>
</feature>
<sequence length="156" mass="17015">MEPYGRVSMSPKNPYLSSYLTYDLVHSLKQPKKLDKNQVEGEEGLLPGGPEPSVRYHSGRARILTLCQDLRAKGQSQVDSFRQSSFYGVWASQKATEACKGFLGLDGDWPSSVKAEGSLTARPTRRAGTKVCLSDPTVPSGRVVAQWIKVTLGITG</sequence>
<proteinExistence type="predicted"/>
<comment type="caution">
    <text evidence="2">The sequence shown here is derived from an EMBL/GenBank/DDBJ whole genome shotgun (WGS) entry which is preliminary data.</text>
</comment>
<accession>A0AAD9ZJ35</accession>
<dbReference type="Proteomes" id="UP001281410">
    <property type="component" value="Unassembled WGS sequence"/>
</dbReference>
<gene>
    <name evidence="2" type="ORF">Dsin_030218</name>
</gene>
<organism evidence="2 3">
    <name type="scientific">Dipteronia sinensis</name>
    <dbReference type="NCBI Taxonomy" id="43782"/>
    <lineage>
        <taxon>Eukaryota</taxon>
        <taxon>Viridiplantae</taxon>
        <taxon>Streptophyta</taxon>
        <taxon>Embryophyta</taxon>
        <taxon>Tracheophyta</taxon>
        <taxon>Spermatophyta</taxon>
        <taxon>Magnoliopsida</taxon>
        <taxon>eudicotyledons</taxon>
        <taxon>Gunneridae</taxon>
        <taxon>Pentapetalae</taxon>
        <taxon>rosids</taxon>
        <taxon>malvids</taxon>
        <taxon>Sapindales</taxon>
        <taxon>Sapindaceae</taxon>
        <taxon>Hippocastanoideae</taxon>
        <taxon>Acereae</taxon>
        <taxon>Dipteronia</taxon>
    </lineage>
</organism>
<reference evidence="2" key="1">
    <citation type="journal article" date="2023" name="Plant J.">
        <title>Genome sequences and population genomics provide insights into the demographic history, inbreeding, and mutation load of two 'living fossil' tree species of Dipteronia.</title>
        <authorList>
            <person name="Feng Y."/>
            <person name="Comes H.P."/>
            <person name="Chen J."/>
            <person name="Zhu S."/>
            <person name="Lu R."/>
            <person name="Zhang X."/>
            <person name="Li P."/>
            <person name="Qiu J."/>
            <person name="Olsen K.M."/>
            <person name="Qiu Y."/>
        </authorList>
    </citation>
    <scope>NUCLEOTIDE SEQUENCE</scope>
    <source>
        <strain evidence="2">NBL</strain>
    </source>
</reference>
<name>A0AAD9ZJ35_9ROSI</name>
<protein>
    <submittedName>
        <fullName evidence="2">Uncharacterized protein</fullName>
    </submittedName>
</protein>
<dbReference type="EMBL" id="JANJYJ010000010">
    <property type="protein sequence ID" value="KAK3182932.1"/>
    <property type="molecule type" value="Genomic_DNA"/>
</dbReference>
<keyword evidence="3" id="KW-1185">Reference proteome</keyword>